<dbReference type="AlphaFoldDB" id="A0AAN7KRB3"/>
<evidence type="ECO:0000313" key="5">
    <source>
        <dbReference type="Proteomes" id="UP001346149"/>
    </source>
</evidence>
<feature type="compositionally biased region" description="Basic and acidic residues" evidence="3">
    <location>
        <begin position="45"/>
        <end position="64"/>
    </location>
</feature>
<accession>A0AAN7KRB3</accession>
<name>A0AAN7KRB3_TRANT</name>
<reference evidence="4 5" key="1">
    <citation type="journal article" date="2023" name="Hortic Res">
        <title>Pangenome of water caltrop reveals structural variations and asymmetric subgenome divergence after allopolyploidization.</title>
        <authorList>
            <person name="Zhang X."/>
            <person name="Chen Y."/>
            <person name="Wang L."/>
            <person name="Yuan Y."/>
            <person name="Fang M."/>
            <person name="Shi L."/>
            <person name="Lu R."/>
            <person name="Comes H.P."/>
            <person name="Ma Y."/>
            <person name="Chen Y."/>
            <person name="Huang G."/>
            <person name="Zhou Y."/>
            <person name="Zheng Z."/>
            <person name="Qiu Y."/>
        </authorList>
    </citation>
    <scope>NUCLEOTIDE SEQUENCE [LARGE SCALE GENOMIC DNA]</scope>
    <source>
        <strain evidence="4">F231</strain>
    </source>
</reference>
<keyword evidence="1" id="KW-0649">Protein kinase inhibitor</keyword>
<organism evidence="4 5">
    <name type="scientific">Trapa natans</name>
    <name type="common">Water chestnut</name>
    <dbReference type="NCBI Taxonomy" id="22666"/>
    <lineage>
        <taxon>Eukaryota</taxon>
        <taxon>Viridiplantae</taxon>
        <taxon>Streptophyta</taxon>
        <taxon>Embryophyta</taxon>
        <taxon>Tracheophyta</taxon>
        <taxon>Spermatophyta</taxon>
        <taxon>Magnoliopsida</taxon>
        <taxon>eudicotyledons</taxon>
        <taxon>Gunneridae</taxon>
        <taxon>Pentapetalae</taxon>
        <taxon>rosids</taxon>
        <taxon>malvids</taxon>
        <taxon>Myrtales</taxon>
        <taxon>Lythraceae</taxon>
        <taxon>Trapa</taxon>
    </lineage>
</organism>
<feature type="compositionally biased region" description="Polar residues" evidence="3">
    <location>
        <begin position="33"/>
        <end position="42"/>
    </location>
</feature>
<keyword evidence="2" id="KW-0131">Cell cycle</keyword>
<dbReference type="PANTHER" id="PTHR33142:SF89">
    <property type="entry name" value="CYCLIN-DEPENDENT PROTEIN KINASE INHIBITOR SMR2"/>
    <property type="match status" value="1"/>
</dbReference>
<evidence type="ECO:0000256" key="1">
    <source>
        <dbReference type="ARBA" id="ARBA00023013"/>
    </source>
</evidence>
<evidence type="ECO:0000256" key="3">
    <source>
        <dbReference type="SAM" id="MobiDB-lite"/>
    </source>
</evidence>
<sequence>MSTNIQLFRYLPKLRLHPIDPTPPSESPPASFISMTEATGNSDAVHPDVDSRDECRTPTSEESRIPAVLGCPLAPKKPRPAFSGKRKLSEQDPLGTLHRGEIEEFFRLASARIAIEAPKRRRFSKRIVA</sequence>
<evidence type="ECO:0000256" key="2">
    <source>
        <dbReference type="ARBA" id="ARBA00023306"/>
    </source>
</evidence>
<protein>
    <submittedName>
        <fullName evidence="4">Uncharacterized protein</fullName>
    </submittedName>
</protein>
<gene>
    <name evidence="4" type="ORF">SAY86_027388</name>
</gene>
<dbReference type="GO" id="GO:0004860">
    <property type="term" value="F:protein kinase inhibitor activity"/>
    <property type="evidence" value="ECO:0007669"/>
    <property type="project" value="UniProtKB-KW"/>
</dbReference>
<comment type="caution">
    <text evidence="4">The sequence shown here is derived from an EMBL/GenBank/DDBJ whole genome shotgun (WGS) entry which is preliminary data.</text>
</comment>
<dbReference type="Proteomes" id="UP001346149">
    <property type="component" value="Unassembled WGS sequence"/>
</dbReference>
<dbReference type="GO" id="GO:0032875">
    <property type="term" value="P:regulation of DNA endoreduplication"/>
    <property type="evidence" value="ECO:0007669"/>
    <property type="project" value="InterPro"/>
</dbReference>
<feature type="region of interest" description="Disordered" evidence="3">
    <location>
        <begin position="16"/>
        <end position="94"/>
    </location>
</feature>
<proteinExistence type="predicted"/>
<dbReference type="PANTHER" id="PTHR33142">
    <property type="entry name" value="CYCLIN-DEPENDENT PROTEIN KINASE INHIBITOR SMR13"/>
    <property type="match status" value="1"/>
</dbReference>
<keyword evidence="5" id="KW-1185">Reference proteome</keyword>
<evidence type="ECO:0000313" key="4">
    <source>
        <dbReference type="EMBL" id="KAK4769238.1"/>
    </source>
</evidence>
<dbReference type="InterPro" id="IPR040389">
    <property type="entry name" value="SMR"/>
</dbReference>
<dbReference type="EMBL" id="JAXQNO010000021">
    <property type="protein sequence ID" value="KAK4769238.1"/>
    <property type="molecule type" value="Genomic_DNA"/>
</dbReference>